<dbReference type="InterPro" id="IPR036249">
    <property type="entry name" value="Thioredoxin-like_sf"/>
</dbReference>
<gene>
    <name evidence="1" type="ORF">LVJ81_10600</name>
</gene>
<dbReference type="EMBL" id="CP091512">
    <property type="protein sequence ID" value="UOO92066.1"/>
    <property type="molecule type" value="Genomic_DNA"/>
</dbReference>
<dbReference type="RefSeq" id="WP_019958336.1">
    <property type="nucleotide sequence ID" value="NZ_CP091512.1"/>
</dbReference>
<keyword evidence="2" id="KW-1185">Reference proteome</keyword>
<name>A0ABY4E8I3_VITST</name>
<protein>
    <submittedName>
        <fullName evidence="1">(2Fe-2S) ferredoxin domain-containing protein</fullName>
    </submittedName>
</protein>
<organism evidence="1 2">
    <name type="scientific">Vitreoscilla stercoraria</name>
    <dbReference type="NCBI Taxonomy" id="61"/>
    <lineage>
        <taxon>Bacteria</taxon>
        <taxon>Pseudomonadati</taxon>
        <taxon>Pseudomonadota</taxon>
        <taxon>Betaproteobacteria</taxon>
        <taxon>Neisseriales</taxon>
        <taxon>Neisseriaceae</taxon>
        <taxon>Vitreoscilla</taxon>
    </lineage>
</organism>
<dbReference type="Gene3D" id="3.40.30.10">
    <property type="entry name" value="Glutaredoxin"/>
    <property type="match status" value="1"/>
</dbReference>
<proteinExistence type="predicted"/>
<accession>A0ABY4E8I3</accession>
<evidence type="ECO:0000313" key="2">
    <source>
        <dbReference type="Proteomes" id="UP000832034"/>
    </source>
</evidence>
<dbReference type="Proteomes" id="UP000832034">
    <property type="component" value="Chromosome"/>
</dbReference>
<dbReference type="SUPFAM" id="SSF52833">
    <property type="entry name" value="Thioredoxin-like"/>
    <property type="match status" value="1"/>
</dbReference>
<reference evidence="1" key="1">
    <citation type="submission" date="2021-12" db="EMBL/GenBank/DDBJ databases">
        <authorList>
            <person name="Veyrier F.J."/>
        </authorList>
    </citation>
    <scope>NUCLEOTIDE SEQUENCE</scope>
    <source>
        <strain evidence="1">SAG 1488-6</strain>
    </source>
</reference>
<evidence type="ECO:0000313" key="1">
    <source>
        <dbReference type="EMBL" id="UOO92066.1"/>
    </source>
</evidence>
<dbReference type="CDD" id="cd02980">
    <property type="entry name" value="TRX_Fd_family"/>
    <property type="match status" value="1"/>
</dbReference>
<reference evidence="1" key="2">
    <citation type="journal article" date="2022" name="Res Sq">
        <title>Evolution of multicellular longitudinally dividing oral cavity symbionts (Neisseriaceae).</title>
        <authorList>
            <person name="Nyongesa S."/>
            <person name="Weber P."/>
            <person name="Bernet E."/>
            <person name="Pullido F."/>
            <person name="Nieckarz M."/>
            <person name="Delaby M."/>
            <person name="Nieves C."/>
            <person name="Viehboeck T."/>
            <person name="Krause N."/>
            <person name="Rivera-Millot A."/>
            <person name="Nakamura A."/>
            <person name="Vischer N."/>
            <person name="VanNieuwenhze M."/>
            <person name="Brun Y."/>
            <person name="Cava F."/>
            <person name="Bulgheresi S."/>
            <person name="Veyrier F."/>
        </authorList>
    </citation>
    <scope>NUCLEOTIDE SEQUENCE</scope>
    <source>
        <strain evidence="1">SAG 1488-6</strain>
    </source>
</reference>
<sequence length="105" mass="11832">MSYFERHVFVCTNSRNDACRKSCGDNNVGKQAAGVIKNACMKAQIHGIGKVRVTQSSCLGRCEEGPLLVIYPEARWYAYHNEDDLKEIVESDLQNQQAVTRLLLK</sequence>